<keyword evidence="3" id="KW-1185">Reference proteome</keyword>
<dbReference type="Pfam" id="PF08818">
    <property type="entry name" value="DUF1801"/>
    <property type="match status" value="1"/>
</dbReference>
<dbReference type="InterPro" id="IPR014922">
    <property type="entry name" value="YdhG-like"/>
</dbReference>
<dbReference type="Proteomes" id="UP000785613">
    <property type="component" value="Unassembled WGS sequence"/>
</dbReference>
<proteinExistence type="predicted"/>
<name>A0ABX0LVL8_9BURK</name>
<reference evidence="2 3" key="1">
    <citation type="submission" date="2019-09" db="EMBL/GenBank/DDBJ databases">
        <title>Taxonomy of Antarctic Massilia spp.: description of Massilia rubra sp. nov., Massilia aquatica sp. nov., Massilia mucilaginosa sp. nov., Massilia frigida sp. nov. isolated from streams, lakes and regoliths.</title>
        <authorList>
            <person name="Holochova P."/>
            <person name="Sedlacek I."/>
            <person name="Kralova S."/>
            <person name="Maslanova I."/>
            <person name="Busse H.-J."/>
            <person name="Stankova E."/>
            <person name="Vrbovska V."/>
            <person name="Kovarovic V."/>
            <person name="Bartak M."/>
            <person name="Svec P."/>
            <person name="Pantucek R."/>
        </authorList>
    </citation>
    <scope>NUCLEOTIDE SEQUENCE [LARGE SCALE GENOMIC DNA]</scope>
    <source>
        <strain evidence="2 3">CCM 8692</strain>
    </source>
</reference>
<gene>
    <name evidence="2" type="ORF">F0185_24920</name>
</gene>
<dbReference type="SUPFAM" id="SSF159888">
    <property type="entry name" value="YdhG-like"/>
    <property type="match status" value="1"/>
</dbReference>
<organism evidence="2 3">
    <name type="scientific">Massilia rubra</name>
    <dbReference type="NCBI Taxonomy" id="2607910"/>
    <lineage>
        <taxon>Bacteria</taxon>
        <taxon>Pseudomonadati</taxon>
        <taxon>Pseudomonadota</taxon>
        <taxon>Betaproteobacteria</taxon>
        <taxon>Burkholderiales</taxon>
        <taxon>Oxalobacteraceae</taxon>
        <taxon>Telluria group</taxon>
        <taxon>Massilia</taxon>
    </lineage>
</organism>
<evidence type="ECO:0000313" key="2">
    <source>
        <dbReference type="EMBL" id="NHZ36813.1"/>
    </source>
</evidence>
<evidence type="ECO:0000313" key="3">
    <source>
        <dbReference type="Proteomes" id="UP000785613"/>
    </source>
</evidence>
<dbReference type="RefSeq" id="WP_167229095.1">
    <property type="nucleotide sequence ID" value="NZ_VUYU01000021.1"/>
</dbReference>
<dbReference type="EMBL" id="VUYU01000021">
    <property type="protein sequence ID" value="NHZ36813.1"/>
    <property type="molecule type" value="Genomic_DNA"/>
</dbReference>
<comment type="caution">
    <text evidence="2">The sequence shown here is derived from an EMBL/GenBank/DDBJ whole genome shotgun (WGS) entry which is preliminary data.</text>
</comment>
<accession>A0ABX0LVL8</accession>
<evidence type="ECO:0000259" key="1">
    <source>
        <dbReference type="Pfam" id="PF08818"/>
    </source>
</evidence>
<protein>
    <submittedName>
        <fullName evidence="2">DUF1801 domain-containing protein</fullName>
    </submittedName>
</protein>
<sequence length="147" mass="16208">MTPHLTPRITPFGNAAVRRTYDTYPAPIRASLMVLRELIFATAASTEGVGEIEETLKWGEPAYLTTGSKSGSTIRLGWKKSEPMQYAIYFNCKTTLVDTFRSIFPHDFVFEGSRALVFEQAAIVPVDALAFCIASALTYHRLAAPTA</sequence>
<feature type="domain" description="YdhG-like" evidence="1">
    <location>
        <begin position="29"/>
        <end position="136"/>
    </location>
</feature>